<keyword evidence="4" id="KW-1185">Reference proteome</keyword>
<keyword evidence="2" id="KW-0732">Signal</keyword>
<evidence type="ECO:0000256" key="1">
    <source>
        <dbReference type="SAM" id="MobiDB-lite"/>
    </source>
</evidence>
<protein>
    <submittedName>
        <fullName evidence="3">Uncharacterized protein</fullName>
    </submittedName>
</protein>
<gene>
    <name evidence="3" type="ORF">VaNZ11_016320</name>
</gene>
<evidence type="ECO:0000256" key="2">
    <source>
        <dbReference type="SAM" id="SignalP"/>
    </source>
</evidence>
<evidence type="ECO:0000313" key="4">
    <source>
        <dbReference type="Proteomes" id="UP001165090"/>
    </source>
</evidence>
<feature type="signal peptide" evidence="2">
    <location>
        <begin position="1"/>
        <end position="30"/>
    </location>
</feature>
<feature type="chain" id="PRO_5045355296" evidence="2">
    <location>
        <begin position="31"/>
        <end position="138"/>
    </location>
</feature>
<accession>A0ABQ5SNI5</accession>
<feature type="region of interest" description="Disordered" evidence="1">
    <location>
        <begin position="82"/>
        <end position="138"/>
    </location>
</feature>
<name>A0ABQ5SNI5_9CHLO</name>
<dbReference type="EMBL" id="BSDZ01000103">
    <property type="protein sequence ID" value="GLI71201.1"/>
    <property type="molecule type" value="Genomic_DNA"/>
</dbReference>
<feature type="compositionally biased region" description="Low complexity" evidence="1">
    <location>
        <begin position="104"/>
        <end position="118"/>
    </location>
</feature>
<organism evidence="3 4">
    <name type="scientific">Volvox africanus</name>
    <dbReference type="NCBI Taxonomy" id="51714"/>
    <lineage>
        <taxon>Eukaryota</taxon>
        <taxon>Viridiplantae</taxon>
        <taxon>Chlorophyta</taxon>
        <taxon>core chlorophytes</taxon>
        <taxon>Chlorophyceae</taxon>
        <taxon>CS clade</taxon>
        <taxon>Chlamydomonadales</taxon>
        <taxon>Volvocaceae</taxon>
        <taxon>Volvox</taxon>
    </lineage>
</organism>
<reference evidence="3 4" key="1">
    <citation type="journal article" date="2023" name="IScience">
        <title>Expanded male sex-determining region conserved during the evolution of homothallism in the green alga Volvox.</title>
        <authorList>
            <person name="Yamamoto K."/>
            <person name="Matsuzaki R."/>
            <person name="Mahakham W."/>
            <person name="Heman W."/>
            <person name="Sekimoto H."/>
            <person name="Kawachi M."/>
            <person name="Minakuchi Y."/>
            <person name="Toyoda A."/>
            <person name="Nozaki H."/>
        </authorList>
    </citation>
    <scope>NUCLEOTIDE SEQUENCE [LARGE SCALE GENOMIC DNA]</scope>
    <source>
        <strain evidence="3 4">NIES-4468</strain>
    </source>
</reference>
<comment type="caution">
    <text evidence="3">The sequence shown here is derived from an EMBL/GenBank/DDBJ whole genome shotgun (WGS) entry which is preliminary data.</text>
</comment>
<proteinExistence type="predicted"/>
<evidence type="ECO:0000313" key="3">
    <source>
        <dbReference type="EMBL" id="GLI71201.1"/>
    </source>
</evidence>
<dbReference type="Proteomes" id="UP001165090">
    <property type="component" value="Unassembled WGS sequence"/>
</dbReference>
<sequence length="138" mass="14840">RTDGSVTTSPQAAVLFLRFKLLLVTGDVEGARRLAPKLAEAERSTPGMLAVACQEAASARAWPAAKSLLLFMNEAARRETNAELELLRQRQQRPPTGSRNPRMGAAAAAVAAAGVRQGQRQRDCSMPALEETEILDVD</sequence>
<feature type="non-terminal residue" evidence="3">
    <location>
        <position position="1"/>
    </location>
</feature>
<feature type="non-terminal residue" evidence="3">
    <location>
        <position position="138"/>
    </location>
</feature>